<evidence type="ECO:0000256" key="4">
    <source>
        <dbReference type="ARBA" id="ARBA00022833"/>
    </source>
</evidence>
<keyword evidence="4" id="KW-0862">Zinc</keyword>
<dbReference type="GO" id="GO:0008198">
    <property type="term" value="F:ferrous iron binding"/>
    <property type="evidence" value="ECO:0007669"/>
    <property type="project" value="InterPro"/>
</dbReference>
<reference key="1">
    <citation type="submission" date="2010-11" db="EMBL/GenBank/DDBJ databases">
        <title>The complete genome of Paludibacter propionicigenes DSM 17365.</title>
        <authorList>
            <consortium name="US DOE Joint Genome Institute (JGI-PGF)"/>
            <person name="Lucas S."/>
            <person name="Copeland A."/>
            <person name="Lapidus A."/>
            <person name="Bruce D."/>
            <person name="Goodwin L."/>
            <person name="Pitluck S."/>
            <person name="Kyrpides N."/>
            <person name="Mavromatis K."/>
            <person name="Ivanova N."/>
            <person name="Munk A.C."/>
            <person name="Brettin T."/>
            <person name="Detter J.C."/>
            <person name="Han C."/>
            <person name="Tapia R."/>
            <person name="Land M."/>
            <person name="Hauser L."/>
            <person name="Markowitz V."/>
            <person name="Cheng J.-F."/>
            <person name="Hugenholtz P."/>
            <person name="Woyke T."/>
            <person name="Wu D."/>
            <person name="Gronow S."/>
            <person name="Wellnitz S."/>
            <person name="Brambilla E."/>
            <person name="Klenk H.-P."/>
            <person name="Eisen J.A."/>
        </authorList>
    </citation>
    <scope>NUCLEOTIDE SEQUENCE</scope>
    <source>
        <strain>WB4</strain>
    </source>
</reference>
<dbReference type="GO" id="GO:0016702">
    <property type="term" value="F:oxidoreductase activity, acting on single donors with incorporation of molecular oxygen, incorporation of two atoms of oxygen"/>
    <property type="evidence" value="ECO:0007669"/>
    <property type="project" value="UniProtKB-ARBA"/>
</dbReference>
<comment type="cofactor">
    <cofactor evidence="1">
        <name>Zn(2+)</name>
        <dbReference type="ChEBI" id="CHEBI:29105"/>
    </cofactor>
</comment>
<dbReference type="GO" id="GO:0008270">
    <property type="term" value="F:zinc ion binding"/>
    <property type="evidence" value="ECO:0007669"/>
    <property type="project" value="InterPro"/>
</dbReference>
<evidence type="ECO:0000256" key="5">
    <source>
        <dbReference type="ARBA" id="ARBA00023002"/>
    </source>
</evidence>
<dbReference type="EMBL" id="CP002345">
    <property type="protein sequence ID" value="ADQ79430.1"/>
    <property type="molecule type" value="Genomic_DNA"/>
</dbReference>
<dbReference type="PANTHER" id="PTHR30096">
    <property type="entry name" value="4,5-DOPA DIOXYGENASE EXTRADIOL-LIKE PROTEIN"/>
    <property type="match status" value="1"/>
</dbReference>
<protein>
    <submittedName>
        <fullName evidence="7">Extradiol ring-cleavage dioxygenase class III protein subunit B</fullName>
    </submittedName>
</protein>
<proteinExistence type="inferred from homology"/>
<evidence type="ECO:0000256" key="3">
    <source>
        <dbReference type="ARBA" id="ARBA00022723"/>
    </source>
</evidence>
<dbReference type="NCBIfam" id="NF007914">
    <property type="entry name" value="PRK10628.1"/>
    <property type="match status" value="1"/>
</dbReference>
<dbReference type="AlphaFoldDB" id="E4T3Y6"/>
<dbReference type="PIRSF" id="PIRSF006157">
    <property type="entry name" value="Doxgns_DODA"/>
    <property type="match status" value="1"/>
</dbReference>
<dbReference type="KEGG" id="ppn:Palpr_1283"/>
<evidence type="ECO:0000259" key="6">
    <source>
        <dbReference type="Pfam" id="PF02900"/>
    </source>
</evidence>
<dbReference type="HOGENOM" id="CLU_046582_2_0_10"/>
<dbReference type="Proteomes" id="UP000008718">
    <property type="component" value="Chromosome"/>
</dbReference>
<dbReference type="RefSeq" id="WP_013444799.1">
    <property type="nucleotide sequence ID" value="NC_014734.1"/>
</dbReference>
<gene>
    <name evidence="7" type="ordered locus">Palpr_1283</name>
</gene>
<dbReference type="Gene3D" id="3.40.830.10">
    <property type="entry name" value="LigB-like"/>
    <property type="match status" value="1"/>
</dbReference>
<feature type="domain" description="Extradiol ring-cleavage dioxygenase class III enzyme subunit B" evidence="6">
    <location>
        <begin position="12"/>
        <end position="210"/>
    </location>
</feature>
<dbReference type="CDD" id="cd07363">
    <property type="entry name" value="45_DOPA_Dioxygenase"/>
    <property type="match status" value="1"/>
</dbReference>
<dbReference type="Pfam" id="PF02900">
    <property type="entry name" value="LigB"/>
    <property type="match status" value="1"/>
</dbReference>
<reference evidence="7 8" key="2">
    <citation type="journal article" date="2011" name="Stand. Genomic Sci.">
        <title>Complete genome sequence of Paludibacter propionicigenes type strain (WB4).</title>
        <authorList>
            <person name="Gronow S."/>
            <person name="Munk C."/>
            <person name="Lapidus A."/>
            <person name="Nolan M."/>
            <person name="Lucas S."/>
            <person name="Hammon N."/>
            <person name="Deshpande S."/>
            <person name="Cheng J.F."/>
            <person name="Tapia R."/>
            <person name="Han C."/>
            <person name="Goodwin L."/>
            <person name="Pitluck S."/>
            <person name="Liolios K."/>
            <person name="Ivanova N."/>
            <person name="Mavromatis K."/>
            <person name="Mikhailova N."/>
            <person name="Pati A."/>
            <person name="Chen A."/>
            <person name="Palaniappan K."/>
            <person name="Land M."/>
            <person name="Hauser L."/>
            <person name="Chang Y.J."/>
            <person name="Jeffries C.D."/>
            <person name="Brambilla E."/>
            <person name="Rohde M."/>
            <person name="Goker M."/>
            <person name="Detter J.C."/>
            <person name="Woyke T."/>
            <person name="Bristow J."/>
            <person name="Eisen J.A."/>
            <person name="Markowitz V."/>
            <person name="Hugenholtz P."/>
            <person name="Kyrpides N.C."/>
            <person name="Klenk H.P."/>
        </authorList>
    </citation>
    <scope>NUCLEOTIDE SEQUENCE [LARGE SCALE GENOMIC DNA]</scope>
    <source>
        <strain evidence="8">DSM 17365 / JCM 13257 / WB4</strain>
    </source>
</reference>
<sequence length="264" mass="29797">MNSSNLSMPVLFVGHGSPMYAIEDNEFSQSWRKLGETLPLPKAIICISAHWETRGTQITAMQQPPTIHDFGGFPRELYEVQYSAPGSPELASEIIDSFADAHIHSDQKWGLDHGAWSVIRRMYPQANIPVIQLSLDYHKSPKEHYEFARELTSLRDKGVLIIGSGNIVHNLSKVAWDKADDEEYGHDWAVEANDKIKKLIINNGHKELIDYNLLGKDVQLAVPTPEHFLPLLYTLAIKRESDKLSFFNDKTVMGSLSMTSLLIQ</sequence>
<evidence type="ECO:0000256" key="1">
    <source>
        <dbReference type="ARBA" id="ARBA00001947"/>
    </source>
</evidence>
<keyword evidence="5" id="KW-0560">Oxidoreductase</keyword>
<dbReference type="SUPFAM" id="SSF53213">
    <property type="entry name" value="LigB-like"/>
    <property type="match status" value="1"/>
</dbReference>
<keyword evidence="8" id="KW-1185">Reference proteome</keyword>
<dbReference type="STRING" id="694427.Palpr_1283"/>
<comment type="similarity">
    <text evidence="2">Belongs to the DODA-type extradiol aromatic ring-opening dioxygenase family.</text>
</comment>
<evidence type="ECO:0000313" key="7">
    <source>
        <dbReference type="EMBL" id="ADQ79430.1"/>
    </source>
</evidence>
<keyword evidence="3" id="KW-0479">Metal-binding</keyword>
<dbReference type="eggNOG" id="COG3384">
    <property type="taxonomic scope" value="Bacteria"/>
</dbReference>
<dbReference type="OrthoDB" id="9790889at2"/>
<accession>E4T3Y6</accession>
<evidence type="ECO:0000313" key="8">
    <source>
        <dbReference type="Proteomes" id="UP000008718"/>
    </source>
</evidence>
<evidence type="ECO:0000256" key="2">
    <source>
        <dbReference type="ARBA" id="ARBA00007581"/>
    </source>
</evidence>
<keyword evidence="7" id="KW-0223">Dioxygenase</keyword>
<organism evidence="7 8">
    <name type="scientific">Paludibacter propionicigenes (strain DSM 17365 / JCM 13257 / WB4)</name>
    <dbReference type="NCBI Taxonomy" id="694427"/>
    <lineage>
        <taxon>Bacteria</taxon>
        <taxon>Pseudomonadati</taxon>
        <taxon>Bacteroidota</taxon>
        <taxon>Bacteroidia</taxon>
        <taxon>Bacteroidales</taxon>
        <taxon>Paludibacteraceae</taxon>
        <taxon>Paludibacter</taxon>
    </lineage>
</organism>
<name>E4T3Y6_PALPW</name>
<dbReference type="PANTHER" id="PTHR30096:SF0">
    <property type="entry name" value="4,5-DOPA DIOXYGENASE EXTRADIOL-LIKE PROTEIN"/>
    <property type="match status" value="1"/>
</dbReference>
<dbReference type="InterPro" id="IPR004183">
    <property type="entry name" value="Xdiol_dOase_suB"/>
</dbReference>
<dbReference type="InterPro" id="IPR014436">
    <property type="entry name" value="Extradiol_dOase_DODA"/>
</dbReference>